<keyword evidence="5 13" id="KW-1133">Transmembrane helix</keyword>
<evidence type="ECO:0000256" key="5">
    <source>
        <dbReference type="ARBA" id="ARBA00022989"/>
    </source>
</evidence>
<dbReference type="GO" id="GO:0005811">
    <property type="term" value="C:lipid droplet"/>
    <property type="evidence" value="ECO:0007669"/>
    <property type="project" value="TreeGrafter"/>
</dbReference>
<dbReference type="CDD" id="cd05339">
    <property type="entry name" value="17beta-HSDXI-like_SDR_c"/>
    <property type="match status" value="1"/>
</dbReference>
<evidence type="ECO:0000256" key="12">
    <source>
        <dbReference type="RuleBase" id="RU000363"/>
    </source>
</evidence>
<dbReference type="Gene3D" id="3.40.50.720">
    <property type="entry name" value="NAD(P)-binding Rossmann-like Domain"/>
    <property type="match status" value="1"/>
</dbReference>
<comment type="subcellular location">
    <subcellularLocation>
        <location evidence="1">Membrane</location>
        <topology evidence="1">Multi-pass membrane protein</topology>
    </subcellularLocation>
</comment>
<evidence type="ECO:0000256" key="2">
    <source>
        <dbReference type="ARBA" id="ARBA00006484"/>
    </source>
</evidence>
<gene>
    <name evidence="14" type="ORF">LSH36_172g04045</name>
</gene>
<dbReference type="EMBL" id="JAODUP010000172">
    <property type="protein sequence ID" value="KAK2158364.1"/>
    <property type="molecule type" value="Genomic_DNA"/>
</dbReference>
<comment type="caution">
    <text evidence="14">The sequence shown here is derived from an EMBL/GenBank/DDBJ whole genome shotgun (WGS) entry which is preliminary data.</text>
</comment>
<dbReference type="InterPro" id="IPR036291">
    <property type="entry name" value="NAD(P)-bd_dom_sf"/>
</dbReference>
<dbReference type="Pfam" id="PF00106">
    <property type="entry name" value="adh_short"/>
    <property type="match status" value="1"/>
</dbReference>
<comment type="function">
    <text evidence="9">Catalyzes the reduction of all-trans-retinal to all-trans-retinol in the presence of NADPH.</text>
</comment>
<organism evidence="14 15">
    <name type="scientific">Paralvinella palmiformis</name>
    <dbReference type="NCBI Taxonomy" id="53620"/>
    <lineage>
        <taxon>Eukaryota</taxon>
        <taxon>Metazoa</taxon>
        <taxon>Spiralia</taxon>
        <taxon>Lophotrochozoa</taxon>
        <taxon>Annelida</taxon>
        <taxon>Polychaeta</taxon>
        <taxon>Sedentaria</taxon>
        <taxon>Canalipalpata</taxon>
        <taxon>Terebellida</taxon>
        <taxon>Terebelliformia</taxon>
        <taxon>Alvinellidae</taxon>
        <taxon>Paralvinella</taxon>
    </lineage>
</organism>
<dbReference type="PRINTS" id="PR00081">
    <property type="entry name" value="GDHRDH"/>
</dbReference>
<dbReference type="FunFam" id="3.40.50.720:FF:000131">
    <property type="entry name" value="Short-chain dehydrogenase/reductase 3"/>
    <property type="match status" value="1"/>
</dbReference>
<evidence type="ECO:0000256" key="4">
    <source>
        <dbReference type="ARBA" id="ARBA00022857"/>
    </source>
</evidence>
<evidence type="ECO:0000256" key="7">
    <source>
        <dbReference type="ARBA" id="ARBA00023098"/>
    </source>
</evidence>
<evidence type="ECO:0000256" key="6">
    <source>
        <dbReference type="ARBA" id="ARBA00023002"/>
    </source>
</evidence>
<dbReference type="PRINTS" id="PR00080">
    <property type="entry name" value="SDRFAMILY"/>
</dbReference>
<evidence type="ECO:0000256" key="11">
    <source>
        <dbReference type="ARBA" id="ARBA00082544"/>
    </source>
</evidence>
<evidence type="ECO:0000256" key="8">
    <source>
        <dbReference type="ARBA" id="ARBA00023136"/>
    </source>
</evidence>
<evidence type="ECO:0000256" key="10">
    <source>
        <dbReference type="ARBA" id="ARBA00068717"/>
    </source>
</evidence>
<keyword evidence="3 13" id="KW-0812">Transmembrane</keyword>
<evidence type="ECO:0000256" key="1">
    <source>
        <dbReference type="ARBA" id="ARBA00004141"/>
    </source>
</evidence>
<accession>A0AAD9N8U1</accession>
<evidence type="ECO:0000256" key="3">
    <source>
        <dbReference type="ARBA" id="ARBA00022692"/>
    </source>
</evidence>
<keyword evidence="4" id="KW-0521">NADP</keyword>
<evidence type="ECO:0000313" key="14">
    <source>
        <dbReference type="EMBL" id="KAK2158364.1"/>
    </source>
</evidence>
<dbReference type="PANTHER" id="PTHR24322">
    <property type="entry name" value="PKSB"/>
    <property type="match status" value="1"/>
</dbReference>
<name>A0AAD9N8U1_9ANNE</name>
<dbReference type="GO" id="GO:0052650">
    <property type="term" value="F:all-trans-retinol dehydrogenase (NADP+) activity"/>
    <property type="evidence" value="ECO:0007669"/>
    <property type="project" value="UniProtKB-ARBA"/>
</dbReference>
<evidence type="ECO:0000256" key="9">
    <source>
        <dbReference type="ARBA" id="ARBA00059620"/>
    </source>
</evidence>
<dbReference type="PANTHER" id="PTHR24322:SF483">
    <property type="entry name" value="SHORT-CHAIN DEHYDROGENASE_REDUCTASE 3"/>
    <property type="match status" value="1"/>
</dbReference>
<dbReference type="InterPro" id="IPR002347">
    <property type="entry name" value="SDR_fam"/>
</dbReference>
<dbReference type="SUPFAM" id="SSF51735">
    <property type="entry name" value="NAD(P)-binding Rossmann-fold domains"/>
    <property type="match status" value="1"/>
</dbReference>
<keyword evidence="8 13" id="KW-0472">Membrane</keyword>
<proteinExistence type="inferred from homology"/>
<protein>
    <recommendedName>
        <fullName evidence="10">Short-chain dehydrogenase/reductase 3</fullName>
    </recommendedName>
    <alternativeName>
        <fullName evidence="11">Retinal short-chain dehydrogenase/reductase 1</fullName>
    </alternativeName>
</protein>
<dbReference type="AlphaFoldDB" id="A0AAD9N8U1"/>
<keyword evidence="15" id="KW-1185">Reference proteome</keyword>
<evidence type="ECO:0000313" key="15">
    <source>
        <dbReference type="Proteomes" id="UP001208570"/>
    </source>
</evidence>
<dbReference type="GO" id="GO:0016020">
    <property type="term" value="C:membrane"/>
    <property type="evidence" value="ECO:0007669"/>
    <property type="project" value="UniProtKB-SubCell"/>
</dbReference>
<sequence length="320" mass="36100">MRESDTFLILTRDFIWTLFVVVKSIITAYFRSFASLSVCFPRRYKDVSQDIILITGAGRGIGRQIAVEIAKHKPKMIILWGRHKEPLEATAGVIHLMGVQCHFMTCDVSDHEEVYKKADEIRDKYGDVTICVNNAGVVFGNTILESESEEILHAMKVNTAAHFWTTKAFLSAMLENNHGHLVFINSMLGIMGLAGAAEYSSSKFGSAGFVETLKLEIANEKKDNVHVTIIHPYLVETGMFSGCETRFPSLFPALDPEYVAWKIVDAILTNSYMVLLPRLMYFMSFVTKFLPIDAIIAIHRFTGVDVCMDSFHGRKKKKRE</sequence>
<comment type="similarity">
    <text evidence="2 12">Belongs to the short-chain dehydrogenases/reductases (SDR) family.</text>
</comment>
<keyword evidence="7" id="KW-0443">Lipid metabolism</keyword>
<feature type="transmembrane region" description="Helical" evidence="13">
    <location>
        <begin position="14"/>
        <end position="34"/>
    </location>
</feature>
<evidence type="ECO:0000256" key="13">
    <source>
        <dbReference type="SAM" id="Phobius"/>
    </source>
</evidence>
<reference evidence="14" key="1">
    <citation type="journal article" date="2023" name="Mol. Biol. Evol.">
        <title>Third-Generation Sequencing Reveals the Adaptive Role of the Epigenome in Three Deep-Sea Polychaetes.</title>
        <authorList>
            <person name="Perez M."/>
            <person name="Aroh O."/>
            <person name="Sun Y."/>
            <person name="Lan Y."/>
            <person name="Juniper S.K."/>
            <person name="Young C.R."/>
            <person name="Angers B."/>
            <person name="Qian P.Y."/>
        </authorList>
    </citation>
    <scope>NUCLEOTIDE SEQUENCE</scope>
    <source>
        <strain evidence="14">P08H-3</strain>
    </source>
</reference>
<keyword evidence="6" id="KW-0560">Oxidoreductase</keyword>
<dbReference type="Proteomes" id="UP001208570">
    <property type="component" value="Unassembled WGS sequence"/>
</dbReference>